<keyword evidence="3" id="KW-1185">Reference proteome</keyword>
<feature type="compositionally biased region" description="Acidic residues" evidence="1">
    <location>
        <begin position="304"/>
        <end position="314"/>
    </location>
</feature>
<dbReference type="AlphaFoldDB" id="A0A2J6R5Y5"/>
<reference evidence="2 3" key="1">
    <citation type="submission" date="2016-04" db="EMBL/GenBank/DDBJ databases">
        <title>A degradative enzymes factory behind the ericoid mycorrhizal symbiosis.</title>
        <authorList>
            <consortium name="DOE Joint Genome Institute"/>
            <person name="Martino E."/>
            <person name="Morin E."/>
            <person name="Grelet G."/>
            <person name="Kuo A."/>
            <person name="Kohler A."/>
            <person name="Daghino S."/>
            <person name="Barry K."/>
            <person name="Choi C."/>
            <person name="Cichocki N."/>
            <person name="Clum A."/>
            <person name="Copeland A."/>
            <person name="Hainaut M."/>
            <person name="Haridas S."/>
            <person name="Labutti K."/>
            <person name="Lindquist E."/>
            <person name="Lipzen A."/>
            <person name="Khouja H.-R."/>
            <person name="Murat C."/>
            <person name="Ohm R."/>
            <person name="Olson A."/>
            <person name="Spatafora J."/>
            <person name="Veneault-Fourrey C."/>
            <person name="Henrissat B."/>
            <person name="Grigoriev I."/>
            <person name="Martin F."/>
            <person name="Perotto S."/>
        </authorList>
    </citation>
    <scope>NUCLEOTIDE SEQUENCE [LARGE SCALE GENOMIC DNA]</scope>
    <source>
        <strain evidence="2 3">F</strain>
    </source>
</reference>
<feature type="compositionally biased region" description="Basic and acidic residues" evidence="1">
    <location>
        <begin position="287"/>
        <end position="303"/>
    </location>
</feature>
<feature type="region of interest" description="Disordered" evidence="1">
    <location>
        <begin position="125"/>
        <end position="185"/>
    </location>
</feature>
<feature type="region of interest" description="Disordered" evidence="1">
    <location>
        <begin position="247"/>
        <end position="314"/>
    </location>
</feature>
<feature type="compositionally biased region" description="Low complexity" evidence="1">
    <location>
        <begin position="152"/>
        <end position="164"/>
    </location>
</feature>
<sequence length="314" mass="35158">MKRTASREEEQQEEEHRSKRPSPIHLSSLALSALRCGMSREQVAYEQWVDRQPIGEVKGWEEMGSVERAEWVKVMGIEMGEEGTGEGGEKEREEEREGGKEAVGDLGEGRWMAVRCGEVERQLGDEEMVVDGKEESGLVLDAFPEDPSPKLSPAEPSSPTAEPAPTTPSPVAEPPPIPSFQRSYRAGYRVWTPTTTEDSLTKNKPQCPPCARLKRTWTRCRGGPPCVECQHRGLSAEQCQSYDLLNRSRKNRLKKRKEECKKEEVEIRDEDGEGGQKEEQAGEDAADEGKETPSETMDSRSLEVAEDLELEEAQ</sequence>
<feature type="compositionally biased region" description="Basic and acidic residues" evidence="1">
    <location>
        <begin position="87"/>
        <end position="103"/>
    </location>
</feature>
<feature type="region of interest" description="Disordered" evidence="1">
    <location>
        <begin position="76"/>
        <end position="106"/>
    </location>
</feature>
<feature type="compositionally biased region" description="Basic and acidic residues" evidence="1">
    <location>
        <begin position="125"/>
        <end position="136"/>
    </location>
</feature>
<feature type="compositionally biased region" description="Pro residues" evidence="1">
    <location>
        <begin position="165"/>
        <end position="178"/>
    </location>
</feature>
<organism evidence="2 3">
    <name type="scientific">Hyaloscypha variabilis (strain UAMH 11265 / GT02V1 / F)</name>
    <name type="common">Meliniomyces variabilis</name>
    <dbReference type="NCBI Taxonomy" id="1149755"/>
    <lineage>
        <taxon>Eukaryota</taxon>
        <taxon>Fungi</taxon>
        <taxon>Dikarya</taxon>
        <taxon>Ascomycota</taxon>
        <taxon>Pezizomycotina</taxon>
        <taxon>Leotiomycetes</taxon>
        <taxon>Helotiales</taxon>
        <taxon>Hyaloscyphaceae</taxon>
        <taxon>Hyaloscypha</taxon>
        <taxon>Hyaloscypha variabilis</taxon>
    </lineage>
</organism>
<accession>A0A2J6R5Y5</accession>
<dbReference type="STRING" id="1149755.A0A2J6R5Y5"/>
<dbReference type="OrthoDB" id="10261408at2759"/>
<dbReference type="Proteomes" id="UP000235786">
    <property type="component" value="Unassembled WGS sequence"/>
</dbReference>
<name>A0A2J6R5Y5_HYAVF</name>
<evidence type="ECO:0000313" key="3">
    <source>
        <dbReference type="Proteomes" id="UP000235786"/>
    </source>
</evidence>
<feature type="compositionally biased region" description="Basic and acidic residues" evidence="1">
    <location>
        <begin position="256"/>
        <end position="265"/>
    </location>
</feature>
<dbReference type="EMBL" id="KZ613955">
    <property type="protein sequence ID" value="PMD33936.1"/>
    <property type="molecule type" value="Genomic_DNA"/>
</dbReference>
<feature type="region of interest" description="Disordered" evidence="1">
    <location>
        <begin position="1"/>
        <end position="26"/>
    </location>
</feature>
<evidence type="ECO:0000256" key="1">
    <source>
        <dbReference type="SAM" id="MobiDB-lite"/>
    </source>
</evidence>
<feature type="compositionally biased region" description="Basic and acidic residues" evidence="1">
    <location>
        <begin position="1"/>
        <end position="17"/>
    </location>
</feature>
<gene>
    <name evidence="2" type="ORF">L207DRAFT_605848</name>
</gene>
<protein>
    <submittedName>
        <fullName evidence="2">Uncharacterized protein</fullName>
    </submittedName>
</protein>
<evidence type="ECO:0000313" key="2">
    <source>
        <dbReference type="EMBL" id="PMD33936.1"/>
    </source>
</evidence>
<proteinExistence type="predicted"/>